<protein>
    <submittedName>
        <fullName evidence="1">Uncharacterized protein</fullName>
    </submittedName>
</protein>
<proteinExistence type="predicted"/>
<name>A0ACD5Z1Z2_AVESA</name>
<dbReference type="Proteomes" id="UP001732700">
    <property type="component" value="Chromosome 6C"/>
</dbReference>
<reference evidence="1" key="1">
    <citation type="submission" date="2021-05" db="EMBL/GenBank/DDBJ databases">
        <authorList>
            <person name="Scholz U."/>
            <person name="Mascher M."/>
            <person name="Fiebig A."/>
        </authorList>
    </citation>
    <scope>NUCLEOTIDE SEQUENCE [LARGE SCALE GENOMIC DNA]</scope>
</reference>
<evidence type="ECO:0000313" key="1">
    <source>
        <dbReference type="EnsemblPlants" id="AVESA.00010b.r2.6CG1114910.1.CDS"/>
    </source>
</evidence>
<reference evidence="1" key="2">
    <citation type="submission" date="2025-09" db="UniProtKB">
        <authorList>
            <consortium name="EnsemblPlants"/>
        </authorList>
    </citation>
    <scope>IDENTIFICATION</scope>
</reference>
<accession>A0ACD5Z1Z2</accession>
<sequence>MRLSRPTVHPVQAPPTQAHAQGNADAAPFGVRMKNPQGVPGTLGGLGLRLAQASFAAASLATMASTRVFPSVSAFRYLIAAAILQCLWSLAVASVDIYALLVKRTLRNLKAACLFSVGDGITGSLTLSAACASAGVTCLIGSDVEMCEGNPCARFMAAVAMAFLSWFALAPSFLFNFGFMASRLARH</sequence>
<dbReference type="EnsemblPlants" id="AVESA.00010b.r2.6CG1114910.1">
    <property type="protein sequence ID" value="AVESA.00010b.r2.6CG1114910.1.CDS"/>
    <property type="gene ID" value="AVESA.00010b.r2.6CG1114910"/>
</dbReference>
<organism evidence="1 2">
    <name type="scientific">Avena sativa</name>
    <name type="common">Oat</name>
    <dbReference type="NCBI Taxonomy" id="4498"/>
    <lineage>
        <taxon>Eukaryota</taxon>
        <taxon>Viridiplantae</taxon>
        <taxon>Streptophyta</taxon>
        <taxon>Embryophyta</taxon>
        <taxon>Tracheophyta</taxon>
        <taxon>Spermatophyta</taxon>
        <taxon>Magnoliopsida</taxon>
        <taxon>Liliopsida</taxon>
        <taxon>Poales</taxon>
        <taxon>Poaceae</taxon>
        <taxon>BOP clade</taxon>
        <taxon>Pooideae</taxon>
        <taxon>Poodae</taxon>
        <taxon>Poeae</taxon>
        <taxon>Poeae Chloroplast Group 1 (Aveneae type)</taxon>
        <taxon>Aveninae</taxon>
        <taxon>Avena</taxon>
    </lineage>
</organism>
<evidence type="ECO:0000313" key="2">
    <source>
        <dbReference type="Proteomes" id="UP001732700"/>
    </source>
</evidence>
<keyword evidence="2" id="KW-1185">Reference proteome</keyword>